<evidence type="ECO:0000256" key="1">
    <source>
        <dbReference type="SAM" id="MobiDB-lite"/>
    </source>
</evidence>
<dbReference type="Proteomes" id="UP000809243">
    <property type="component" value="Unassembled WGS sequence"/>
</dbReference>
<proteinExistence type="predicted"/>
<gene>
    <name evidence="3" type="ORF">JW744_01815</name>
</gene>
<evidence type="ECO:0000256" key="2">
    <source>
        <dbReference type="SAM" id="Phobius"/>
    </source>
</evidence>
<name>A0A938YSD3_9ARCH</name>
<comment type="caution">
    <text evidence="3">The sequence shown here is derived from an EMBL/GenBank/DDBJ whole genome shotgun (WGS) entry which is preliminary data.</text>
</comment>
<dbReference type="AlphaFoldDB" id="A0A938YSD3"/>
<keyword evidence="2" id="KW-0472">Membrane</keyword>
<feature type="transmembrane region" description="Helical" evidence="2">
    <location>
        <begin position="50"/>
        <end position="68"/>
    </location>
</feature>
<sequence>MIPKVKKVEKPETKGSKEKAETEEKSTLEGALFPILIAGCLLFILIDQPLASGICFIAAALLFLARAANKTAGFAKATGQVLVTGIKADVGKAEGSHPDPAILRRGIENAADLAGQQANAPDKYRFKRKAGLGEAGNKLIETFKKIFK</sequence>
<evidence type="ECO:0000313" key="3">
    <source>
        <dbReference type="EMBL" id="MBN2067182.1"/>
    </source>
</evidence>
<accession>A0A938YSD3</accession>
<organism evidence="3 4">
    <name type="scientific">Candidatus Iainarchaeum sp</name>
    <dbReference type="NCBI Taxonomy" id="3101447"/>
    <lineage>
        <taxon>Archaea</taxon>
        <taxon>Candidatus Iainarchaeota</taxon>
        <taxon>Candidatus Iainarchaeia</taxon>
        <taxon>Candidatus Iainarchaeales</taxon>
        <taxon>Candidatus Iainarchaeaceae</taxon>
        <taxon>Candidatus Iainarchaeum</taxon>
    </lineage>
</organism>
<keyword evidence="2" id="KW-1133">Transmembrane helix</keyword>
<protein>
    <submittedName>
        <fullName evidence="3">Uncharacterized protein</fullName>
    </submittedName>
</protein>
<keyword evidence="2" id="KW-0812">Transmembrane</keyword>
<feature type="transmembrane region" description="Helical" evidence="2">
    <location>
        <begin position="26"/>
        <end position="44"/>
    </location>
</feature>
<evidence type="ECO:0000313" key="4">
    <source>
        <dbReference type="Proteomes" id="UP000809243"/>
    </source>
</evidence>
<reference evidence="3" key="1">
    <citation type="submission" date="2021-01" db="EMBL/GenBank/DDBJ databases">
        <title>Active Sulfur Cycling in an Early Earth Analoge.</title>
        <authorList>
            <person name="Hahn C.R."/>
            <person name="Youssef N.H."/>
            <person name="Elshahed M."/>
        </authorList>
    </citation>
    <scope>NUCLEOTIDE SEQUENCE</scope>
    <source>
        <strain evidence="3">Zod_Metabat.1151</strain>
    </source>
</reference>
<dbReference type="EMBL" id="JAFGDB010000030">
    <property type="protein sequence ID" value="MBN2067182.1"/>
    <property type="molecule type" value="Genomic_DNA"/>
</dbReference>
<feature type="region of interest" description="Disordered" evidence="1">
    <location>
        <begin position="1"/>
        <end position="23"/>
    </location>
</feature>